<dbReference type="PRINTS" id="PR00814">
    <property type="entry name" value="BETAHAEM"/>
</dbReference>
<dbReference type="InterPro" id="IPR000971">
    <property type="entry name" value="Globin"/>
</dbReference>
<dbReference type="GO" id="GO:0042744">
    <property type="term" value="P:hydrogen peroxide catabolic process"/>
    <property type="evidence" value="ECO:0007669"/>
    <property type="project" value="TreeGrafter"/>
</dbReference>
<evidence type="ECO:0000259" key="8">
    <source>
        <dbReference type="PROSITE" id="PS01033"/>
    </source>
</evidence>
<dbReference type="InterPro" id="IPR009050">
    <property type="entry name" value="Globin-like_sf"/>
</dbReference>
<dbReference type="GO" id="GO:0046872">
    <property type="term" value="F:metal ion binding"/>
    <property type="evidence" value="ECO:0007669"/>
    <property type="project" value="UniProtKB-KW"/>
</dbReference>
<comment type="similarity">
    <text evidence="1 7">Belongs to the globin family.</text>
</comment>
<evidence type="ECO:0000256" key="2">
    <source>
        <dbReference type="ARBA" id="ARBA00022448"/>
    </source>
</evidence>
<keyword evidence="3 7" id="KW-0349">Heme</keyword>
<dbReference type="SUPFAM" id="SSF46458">
    <property type="entry name" value="Globin-like"/>
    <property type="match status" value="1"/>
</dbReference>
<dbReference type="InterPro" id="IPR050056">
    <property type="entry name" value="Hemoglobin_oxygen_transport"/>
</dbReference>
<dbReference type="GO" id="GO:0005833">
    <property type="term" value="C:hemoglobin complex"/>
    <property type="evidence" value="ECO:0007669"/>
    <property type="project" value="InterPro"/>
</dbReference>
<evidence type="ECO:0000256" key="1">
    <source>
        <dbReference type="ARBA" id="ARBA00008705"/>
    </source>
</evidence>
<keyword evidence="4 7" id="KW-0561">Oxygen transport</keyword>
<reference evidence="9" key="1">
    <citation type="submission" date="2018-07" db="EMBL/GenBank/DDBJ databases">
        <title>Comparative genomics of catfishes provides insights into carnivory and benthic adaptation.</title>
        <authorList>
            <person name="Zhang Y."/>
            <person name="Wang D."/>
            <person name="Peng Z."/>
            <person name="Zheng S."/>
            <person name="Shao F."/>
            <person name="Tao W."/>
        </authorList>
    </citation>
    <scope>NUCLEOTIDE SEQUENCE</scope>
    <source>
        <strain evidence="9">Chongqing</strain>
    </source>
</reference>
<dbReference type="Proteomes" id="UP001205998">
    <property type="component" value="Unassembled WGS sequence"/>
</dbReference>
<protein>
    <submittedName>
        <fullName evidence="9">Hemoglobin beta embryonic-1.1</fullName>
    </submittedName>
</protein>
<dbReference type="PROSITE" id="PS01033">
    <property type="entry name" value="GLOBIN"/>
    <property type="match status" value="1"/>
</dbReference>
<evidence type="ECO:0000313" key="10">
    <source>
        <dbReference type="Proteomes" id="UP001205998"/>
    </source>
</evidence>
<dbReference type="GO" id="GO:0004601">
    <property type="term" value="F:peroxidase activity"/>
    <property type="evidence" value="ECO:0007669"/>
    <property type="project" value="TreeGrafter"/>
</dbReference>
<evidence type="ECO:0000256" key="3">
    <source>
        <dbReference type="ARBA" id="ARBA00022617"/>
    </source>
</evidence>
<evidence type="ECO:0000256" key="4">
    <source>
        <dbReference type="ARBA" id="ARBA00022621"/>
    </source>
</evidence>
<evidence type="ECO:0000256" key="7">
    <source>
        <dbReference type="RuleBase" id="RU000356"/>
    </source>
</evidence>
<keyword evidence="5" id="KW-0479">Metal-binding</keyword>
<comment type="caution">
    <text evidence="9">The sequence shown here is derived from an EMBL/GenBank/DDBJ whole genome shotgun (WGS) entry which is preliminary data.</text>
</comment>
<name>A0AAD5AUS7_SILAS</name>
<proteinExistence type="inferred from homology"/>
<evidence type="ECO:0000313" key="9">
    <source>
        <dbReference type="EMBL" id="KAI5622667.1"/>
    </source>
</evidence>
<keyword evidence="6" id="KW-0408">Iron</keyword>
<dbReference type="PANTHER" id="PTHR11442:SF7">
    <property type="entry name" value="HEMOGLOBIN SUBUNIT EPSILON"/>
    <property type="match status" value="1"/>
</dbReference>
<dbReference type="InterPro" id="IPR012292">
    <property type="entry name" value="Globin/Proto"/>
</dbReference>
<dbReference type="GO" id="GO:0031720">
    <property type="term" value="F:haptoglobin binding"/>
    <property type="evidence" value="ECO:0007669"/>
    <property type="project" value="TreeGrafter"/>
</dbReference>
<accession>A0AAD5AUS7</accession>
<dbReference type="GO" id="GO:0005344">
    <property type="term" value="F:oxygen carrier activity"/>
    <property type="evidence" value="ECO:0007669"/>
    <property type="project" value="UniProtKB-KW"/>
</dbReference>
<dbReference type="GO" id="GO:0020037">
    <property type="term" value="F:heme binding"/>
    <property type="evidence" value="ECO:0007669"/>
    <property type="project" value="InterPro"/>
</dbReference>
<dbReference type="InterPro" id="IPR002337">
    <property type="entry name" value="Hemoglobin_b"/>
</dbReference>
<keyword evidence="10" id="KW-1185">Reference proteome</keyword>
<dbReference type="GO" id="GO:0043177">
    <property type="term" value="F:organic acid binding"/>
    <property type="evidence" value="ECO:0007669"/>
    <property type="project" value="TreeGrafter"/>
</dbReference>
<dbReference type="Pfam" id="PF00042">
    <property type="entry name" value="Globin"/>
    <property type="match status" value="1"/>
</dbReference>
<keyword evidence="2 7" id="KW-0813">Transport</keyword>
<evidence type="ECO:0000256" key="5">
    <source>
        <dbReference type="ARBA" id="ARBA00022723"/>
    </source>
</evidence>
<dbReference type="Gene3D" id="1.10.490.10">
    <property type="entry name" value="Globins"/>
    <property type="match status" value="1"/>
</dbReference>
<dbReference type="GO" id="GO:0019825">
    <property type="term" value="F:oxygen binding"/>
    <property type="evidence" value="ECO:0007669"/>
    <property type="project" value="InterPro"/>
</dbReference>
<dbReference type="GO" id="GO:0072562">
    <property type="term" value="C:blood microparticle"/>
    <property type="evidence" value="ECO:0007669"/>
    <property type="project" value="TreeGrafter"/>
</dbReference>
<sequence>MVYWTNPERHNVTDLWRRVDPDELGPQAVARLLIVHPWNQRYFATFVNLVDAATIKASPKVASHGKVVLRGLDIAGKNLDSIKATYAKLGELHSDILNMDPSNFTLLSDCITITHV</sequence>
<dbReference type="GO" id="GO:0031838">
    <property type="term" value="C:haptoglobin-hemoglobin complex"/>
    <property type="evidence" value="ECO:0007669"/>
    <property type="project" value="TreeGrafter"/>
</dbReference>
<feature type="domain" description="Globin" evidence="8">
    <location>
        <begin position="3"/>
        <end position="116"/>
    </location>
</feature>
<dbReference type="PANTHER" id="PTHR11442">
    <property type="entry name" value="HEMOGLOBIN FAMILY MEMBER"/>
    <property type="match status" value="1"/>
</dbReference>
<gene>
    <name evidence="9" type="ORF">C0J50_17545</name>
</gene>
<dbReference type="EMBL" id="MU551610">
    <property type="protein sequence ID" value="KAI5622667.1"/>
    <property type="molecule type" value="Genomic_DNA"/>
</dbReference>
<dbReference type="AlphaFoldDB" id="A0AAD5AUS7"/>
<evidence type="ECO:0000256" key="6">
    <source>
        <dbReference type="ARBA" id="ARBA00023004"/>
    </source>
</evidence>
<organism evidence="9 10">
    <name type="scientific">Silurus asotus</name>
    <name type="common">Amur catfish</name>
    <name type="synonym">Parasilurus asotus</name>
    <dbReference type="NCBI Taxonomy" id="30991"/>
    <lineage>
        <taxon>Eukaryota</taxon>
        <taxon>Metazoa</taxon>
        <taxon>Chordata</taxon>
        <taxon>Craniata</taxon>
        <taxon>Vertebrata</taxon>
        <taxon>Euteleostomi</taxon>
        <taxon>Actinopterygii</taxon>
        <taxon>Neopterygii</taxon>
        <taxon>Teleostei</taxon>
        <taxon>Ostariophysi</taxon>
        <taxon>Siluriformes</taxon>
        <taxon>Siluridae</taxon>
        <taxon>Silurus</taxon>
    </lineage>
</organism>